<reference evidence="1" key="1">
    <citation type="submission" date="2021-06" db="EMBL/GenBank/DDBJ databases">
        <authorList>
            <person name="Kallberg Y."/>
            <person name="Tangrot J."/>
            <person name="Rosling A."/>
        </authorList>
    </citation>
    <scope>NUCLEOTIDE SEQUENCE</scope>
    <source>
        <strain evidence="1">28 12/20/2015</strain>
    </source>
</reference>
<name>A0ACA9QER5_9GLOM</name>
<comment type="caution">
    <text evidence="1">The sequence shown here is derived from an EMBL/GenBank/DDBJ whole genome shotgun (WGS) entry which is preliminary data.</text>
</comment>
<protein>
    <submittedName>
        <fullName evidence="1">6118_t:CDS:1</fullName>
    </submittedName>
</protein>
<proteinExistence type="predicted"/>
<keyword evidence="2" id="KW-1185">Reference proteome</keyword>
<organism evidence="1 2">
    <name type="scientific">Cetraspora pellucida</name>
    <dbReference type="NCBI Taxonomy" id="1433469"/>
    <lineage>
        <taxon>Eukaryota</taxon>
        <taxon>Fungi</taxon>
        <taxon>Fungi incertae sedis</taxon>
        <taxon>Mucoromycota</taxon>
        <taxon>Glomeromycotina</taxon>
        <taxon>Glomeromycetes</taxon>
        <taxon>Diversisporales</taxon>
        <taxon>Gigasporaceae</taxon>
        <taxon>Cetraspora</taxon>
    </lineage>
</organism>
<feature type="non-terminal residue" evidence="1">
    <location>
        <position position="1"/>
    </location>
</feature>
<dbReference type="Proteomes" id="UP000789366">
    <property type="component" value="Unassembled WGS sequence"/>
</dbReference>
<accession>A0ACA9QER5</accession>
<evidence type="ECO:0000313" key="2">
    <source>
        <dbReference type="Proteomes" id="UP000789366"/>
    </source>
</evidence>
<evidence type="ECO:0000313" key="1">
    <source>
        <dbReference type="EMBL" id="CAG8748883.1"/>
    </source>
</evidence>
<gene>
    <name evidence="1" type="ORF">SPELUC_LOCUS14339</name>
</gene>
<sequence length="126" mass="13900">NQQANTQNQSTNYQQPPQQSPPQPSIIMKLVGSCLPVLLEQFAGPGMAPMGGNNAETQLILSQVLTLLQQINTNQQALNQRLSSLENNAVQQFTALNQQVQSIKSVRLSHSKETKAIDYNLQSEQQ</sequence>
<dbReference type="EMBL" id="CAJVPW010041741">
    <property type="protein sequence ID" value="CAG8748883.1"/>
    <property type="molecule type" value="Genomic_DNA"/>
</dbReference>